<evidence type="ECO:0000313" key="1">
    <source>
        <dbReference type="EMBL" id="KKS44509.1"/>
    </source>
</evidence>
<gene>
    <name evidence="1" type="ORF">UV05_C0005G0011</name>
</gene>
<reference evidence="1 2" key="1">
    <citation type="journal article" date="2015" name="Nature">
        <title>rRNA introns, odd ribosomes, and small enigmatic genomes across a large radiation of phyla.</title>
        <authorList>
            <person name="Brown C.T."/>
            <person name="Hug L.A."/>
            <person name="Thomas B.C."/>
            <person name="Sharon I."/>
            <person name="Castelle C.J."/>
            <person name="Singh A."/>
            <person name="Wilkins M.J."/>
            <person name="Williams K.H."/>
            <person name="Banfield J.F."/>
        </authorList>
    </citation>
    <scope>NUCLEOTIDE SEQUENCE [LARGE SCALE GENOMIC DNA]</scope>
</reference>
<dbReference type="Proteomes" id="UP000034875">
    <property type="component" value="Unassembled WGS sequence"/>
</dbReference>
<evidence type="ECO:0000313" key="2">
    <source>
        <dbReference type="Proteomes" id="UP000034875"/>
    </source>
</evidence>
<accession>A0A0G0Z786</accession>
<name>A0A0G0Z786_9BACT</name>
<dbReference type="EMBL" id="LCCZ01000005">
    <property type="protein sequence ID" value="KKS44509.1"/>
    <property type="molecule type" value="Genomic_DNA"/>
</dbReference>
<dbReference type="AlphaFoldDB" id="A0A0G0Z786"/>
<proteinExistence type="predicted"/>
<sequence length="113" mass="13186">MEPKTKEDFYRVYSGKLALLAEALDKNSNGQENSENENKVNQLLALDDKLFKEILEFKEKYKLETKDLDGRILMLQEKLLNTAENKIFIRTELARELRGLELLANALTRKKIK</sequence>
<organism evidence="1 2">
    <name type="scientific">candidate division CPR1 bacterium GW2011_GWA2_42_17</name>
    <dbReference type="NCBI Taxonomy" id="1618341"/>
    <lineage>
        <taxon>Bacteria</taxon>
        <taxon>candidate division CPR1</taxon>
    </lineage>
</organism>
<protein>
    <submittedName>
        <fullName evidence="1">Uncharacterized protein</fullName>
    </submittedName>
</protein>
<comment type="caution">
    <text evidence="1">The sequence shown here is derived from an EMBL/GenBank/DDBJ whole genome shotgun (WGS) entry which is preliminary data.</text>
</comment>